<keyword evidence="2" id="KW-1185">Reference proteome</keyword>
<organism evidence="1 2">
    <name type="scientific">Ascobolus immersus RN42</name>
    <dbReference type="NCBI Taxonomy" id="1160509"/>
    <lineage>
        <taxon>Eukaryota</taxon>
        <taxon>Fungi</taxon>
        <taxon>Dikarya</taxon>
        <taxon>Ascomycota</taxon>
        <taxon>Pezizomycotina</taxon>
        <taxon>Pezizomycetes</taxon>
        <taxon>Pezizales</taxon>
        <taxon>Ascobolaceae</taxon>
        <taxon>Ascobolus</taxon>
    </lineage>
</organism>
<evidence type="ECO:0000313" key="1">
    <source>
        <dbReference type="EMBL" id="RPA87966.1"/>
    </source>
</evidence>
<name>A0A3N4IQA0_ASCIM</name>
<proteinExistence type="predicted"/>
<evidence type="ECO:0000313" key="2">
    <source>
        <dbReference type="Proteomes" id="UP000275078"/>
    </source>
</evidence>
<protein>
    <submittedName>
        <fullName evidence="1">Uncharacterized protein</fullName>
    </submittedName>
</protein>
<dbReference type="EMBL" id="ML119645">
    <property type="protein sequence ID" value="RPA87966.1"/>
    <property type="molecule type" value="Genomic_DNA"/>
</dbReference>
<gene>
    <name evidence="1" type="ORF">BJ508DRAFT_834</name>
</gene>
<accession>A0A3N4IQA0</accession>
<sequence length="63" mass="7095">MWVVVVACEARLEMAKCGRLRRWPWATLGPWEGESIAPLGLPLPLTVGIINSRLCPRFRNHIG</sequence>
<dbReference type="Proteomes" id="UP000275078">
    <property type="component" value="Unassembled WGS sequence"/>
</dbReference>
<dbReference type="AlphaFoldDB" id="A0A3N4IQA0"/>
<reference evidence="1 2" key="1">
    <citation type="journal article" date="2018" name="Nat. Ecol. Evol.">
        <title>Pezizomycetes genomes reveal the molecular basis of ectomycorrhizal truffle lifestyle.</title>
        <authorList>
            <person name="Murat C."/>
            <person name="Payen T."/>
            <person name="Noel B."/>
            <person name="Kuo A."/>
            <person name="Morin E."/>
            <person name="Chen J."/>
            <person name="Kohler A."/>
            <person name="Krizsan K."/>
            <person name="Balestrini R."/>
            <person name="Da Silva C."/>
            <person name="Montanini B."/>
            <person name="Hainaut M."/>
            <person name="Levati E."/>
            <person name="Barry K.W."/>
            <person name="Belfiori B."/>
            <person name="Cichocki N."/>
            <person name="Clum A."/>
            <person name="Dockter R.B."/>
            <person name="Fauchery L."/>
            <person name="Guy J."/>
            <person name="Iotti M."/>
            <person name="Le Tacon F."/>
            <person name="Lindquist E.A."/>
            <person name="Lipzen A."/>
            <person name="Malagnac F."/>
            <person name="Mello A."/>
            <person name="Molinier V."/>
            <person name="Miyauchi S."/>
            <person name="Poulain J."/>
            <person name="Riccioni C."/>
            <person name="Rubini A."/>
            <person name="Sitrit Y."/>
            <person name="Splivallo R."/>
            <person name="Traeger S."/>
            <person name="Wang M."/>
            <person name="Zifcakova L."/>
            <person name="Wipf D."/>
            <person name="Zambonelli A."/>
            <person name="Paolocci F."/>
            <person name="Nowrousian M."/>
            <person name="Ottonello S."/>
            <person name="Baldrian P."/>
            <person name="Spatafora J.W."/>
            <person name="Henrissat B."/>
            <person name="Nagy L.G."/>
            <person name="Aury J.M."/>
            <person name="Wincker P."/>
            <person name="Grigoriev I.V."/>
            <person name="Bonfante P."/>
            <person name="Martin F.M."/>
        </authorList>
    </citation>
    <scope>NUCLEOTIDE SEQUENCE [LARGE SCALE GENOMIC DNA]</scope>
    <source>
        <strain evidence="1 2">RN42</strain>
    </source>
</reference>